<dbReference type="AlphaFoldDB" id="A0A2P8H699"/>
<dbReference type="GO" id="GO:0004519">
    <property type="term" value="F:endonuclease activity"/>
    <property type="evidence" value="ECO:0007669"/>
    <property type="project" value="UniProtKB-KW"/>
</dbReference>
<accession>A0A2P8H699</accession>
<dbReference type="Proteomes" id="UP000242310">
    <property type="component" value="Unassembled WGS sequence"/>
</dbReference>
<feature type="region of interest" description="Disordered" evidence="1">
    <location>
        <begin position="1"/>
        <end position="24"/>
    </location>
</feature>
<keyword evidence="4" id="KW-1185">Reference proteome</keyword>
<sequence length="121" mass="14429">MLRPAPKPKHRKKASKKHRGDFPKSVRDEIYQHYNYQCYLCMSPATEIHHVHLRSRSGRGVFENGCPLCTTCHQKAHHKPEVLRAIKEDYVRRYGADHFKDERDKLEEAEWEYAKKLAEER</sequence>
<comment type="caution">
    <text evidence="3">The sequence shown here is derived from an EMBL/GenBank/DDBJ whole genome shotgun (WGS) entry which is preliminary data.</text>
</comment>
<dbReference type="Pfam" id="PF01844">
    <property type="entry name" value="HNH"/>
    <property type="match status" value="1"/>
</dbReference>
<feature type="compositionally biased region" description="Basic residues" evidence="1">
    <location>
        <begin position="1"/>
        <end position="19"/>
    </location>
</feature>
<name>A0A2P8H699_9BACI</name>
<keyword evidence="3" id="KW-0540">Nuclease</keyword>
<dbReference type="Gene3D" id="1.10.30.50">
    <property type="match status" value="1"/>
</dbReference>
<gene>
    <name evidence="3" type="ORF">B0H94_11844</name>
</gene>
<dbReference type="GO" id="GO:0003676">
    <property type="term" value="F:nucleic acid binding"/>
    <property type="evidence" value="ECO:0007669"/>
    <property type="project" value="InterPro"/>
</dbReference>
<dbReference type="EMBL" id="PYAV01000018">
    <property type="protein sequence ID" value="PSL41731.1"/>
    <property type="molecule type" value="Genomic_DNA"/>
</dbReference>
<dbReference type="InterPro" id="IPR002711">
    <property type="entry name" value="HNH"/>
</dbReference>
<dbReference type="GO" id="GO:0008270">
    <property type="term" value="F:zinc ion binding"/>
    <property type="evidence" value="ECO:0007669"/>
    <property type="project" value="InterPro"/>
</dbReference>
<protein>
    <submittedName>
        <fullName evidence="3">HNH endonuclease</fullName>
    </submittedName>
</protein>
<dbReference type="OrthoDB" id="2662325at2"/>
<evidence type="ECO:0000313" key="4">
    <source>
        <dbReference type="Proteomes" id="UP000242310"/>
    </source>
</evidence>
<evidence type="ECO:0000313" key="3">
    <source>
        <dbReference type="EMBL" id="PSL41731.1"/>
    </source>
</evidence>
<keyword evidence="3" id="KW-0378">Hydrolase</keyword>
<evidence type="ECO:0000256" key="1">
    <source>
        <dbReference type="SAM" id="MobiDB-lite"/>
    </source>
</evidence>
<organism evidence="3 4">
    <name type="scientific">Salsuginibacillus halophilus</name>
    <dbReference type="NCBI Taxonomy" id="517424"/>
    <lineage>
        <taxon>Bacteria</taxon>
        <taxon>Bacillati</taxon>
        <taxon>Bacillota</taxon>
        <taxon>Bacilli</taxon>
        <taxon>Bacillales</taxon>
        <taxon>Bacillaceae</taxon>
        <taxon>Salsuginibacillus</taxon>
    </lineage>
</organism>
<feature type="domain" description="HNH" evidence="2">
    <location>
        <begin position="40"/>
        <end position="79"/>
    </location>
</feature>
<evidence type="ECO:0000259" key="2">
    <source>
        <dbReference type="Pfam" id="PF01844"/>
    </source>
</evidence>
<keyword evidence="3" id="KW-0255">Endonuclease</keyword>
<reference evidence="3 4" key="1">
    <citation type="submission" date="2018-03" db="EMBL/GenBank/DDBJ databases">
        <title>Genomic Encyclopedia of Type Strains, Phase III (KMG-III): the genomes of soil and plant-associated and newly described type strains.</title>
        <authorList>
            <person name="Whitman W."/>
        </authorList>
    </citation>
    <scope>NUCLEOTIDE SEQUENCE [LARGE SCALE GENOMIC DNA]</scope>
    <source>
        <strain evidence="3 4">CGMCC 1.07653</strain>
    </source>
</reference>
<proteinExistence type="predicted"/>